<dbReference type="Gene3D" id="3.30.1490.20">
    <property type="entry name" value="ATP-grasp fold, A domain"/>
    <property type="match status" value="1"/>
</dbReference>
<organism evidence="16 17">
    <name type="scientific">Candidatus Woesebacteria bacterium GW2011_GWC1_43_10b</name>
    <dbReference type="NCBI Taxonomy" id="1618585"/>
    <lineage>
        <taxon>Bacteria</taxon>
        <taxon>Candidatus Woeseibacteriota</taxon>
    </lineage>
</organism>
<dbReference type="PANTHER" id="PTHR43030:SF1">
    <property type="entry name" value="PHOSPHOENOLPYRUVATE SYNTHASE"/>
    <property type="match status" value="1"/>
</dbReference>
<keyword evidence="9" id="KW-0547">Nucleotide-binding</keyword>
<evidence type="ECO:0000259" key="15">
    <source>
        <dbReference type="Pfam" id="PF01326"/>
    </source>
</evidence>
<keyword evidence="8" id="KW-0479">Metal-binding</keyword>
<dbReference type="Proteomes" id="UP000034611">
    <property type="component" value="Unassembled WGS sequence"/>
</dbReference>
<dbReference type="EC" id="2.7.9.2" evidence="5"/>
<reference evidence="16 17" key="1">
    <citation type="journal article" date="2015" name="Nature">
        <title>rRNA introns, odd ribosomes, and small enigmatic genomes across a large radiation of phyla.</title>
        <authorList>
            <person name="Brown C.T."/>
            <person name="Hug L.A."/>
            <person name="Thomas B.C."/>
            <person name="Sharon I."/>
            <person name="Castelle C.J."/>
            <person name="Singh A."/>
            <person name="Wilkins M.J."/>
            <person name="Williams K.H."/>
            <person name="Banfield J.F."/>
        </authorList>
    </citation>
    <scope>NUCLEOTIDE SEQUENCE [LARGE SCALE GENOMIC DNA]</scope>
</reference>
<sequence>MTARSIVVFFKDIDKNDIPLVGGKGANLGEMTKAGFPVPEGFAVTVEGYSRFLKENNLEVQIKEILDRIDRDNPESLQDGARQIQKKINSLRFVLRQLLKTCRPHLLPDSRLHFLTLRARPIF</sequence>
<evidence type="ECO:0000256" key="8">
    <source>
        <dbReference type="ARBA" id="ARBA00022723"/>
    </source>
</evidence>
<evidence type="ECO:0000256" key="14">
    <source>
        <dbReference type="ARBA" id="ARBA00047700"/>
    </source>
</evidence>
<proteinExistence type="inferred from homology"/>
<comment type="cofactor">
    <cofactor evidence="1">
        <name>Mg(2+)</name>
        <dbReference type="ChEBI" id="CHEBI:18420"/>
    </cofactor>
</comment>
<evidence type="ECO:0000256" key="13">
    <source>
        <dbReference type="ARBA" id="ARBA00033470"/>
    </source>
</evidence>
<evidence type="ECO:0000256" key="5">
    <source>
        <dbReference type="ARBA" id="ARBA00011996"/>
    </source>
</evidence>
<protein>
    <recommendedName>
        <fullName evidence="6">Phosphoenolpyruvate synthase</fullName>
        <ecNumber evidence="5">2.7.9.2</ecNumber>
    </recommendedName>
    <alternativeName>
        <fullName evidence="13">Pyruvate, water dikinase</fullName>
    </alternativeName>
</protein>
<keyword evidence="12" id="KW-0460">Magnesium</keyword>
<comment type="pathway">
    <text evidence="3">Carbohydrate biosynthesis; gluconeogenesis.</text>
</comment>
<evidence type="ECO:0000256" key="9">
    <source>
        <dbReference type="ARBA" id="ARBA00022741"/>
    </source>
</evidence>
<dbReference type="AlphaFoldDB" id="A0A0G1EBX8"/>
<dbReference type="PANTHER" id="PTHR43030">
    <property type="entry name" value="PHOSPHOENOLPYRUVATE SYNTHASE"/>
    <property type="match status" value="1"/>
</dbReference>
<dbReference type="GO" id="GO:0008986">
    <property type="term" value="F:pyruvate, water dikinase activity"/>
    <property type="evidence" value="ECO:0007669"/>
    <property type="project" value="UniProtKB-EC"/>
</dbReference>
<evidence type="ECO:0000256" key="11">
    <source>
        <dbReference type="ARBA" id="ARBA00022840"/>
    </source>
</evidence>
<dbReference type="InterPro" id="IPR006319">
    <property type="entry name" value="PEP_synth"/>
</dbReference>
<evidence type="ECO:0000256" key="7">
    <source>
        <dbReference type="ARBA" id="ARBA00022679"/>
    </source>
</evidence>
<feature type="domain" description="Pyruvate phosphate dikinase AMP/ATP-binding" evidence="15">
    <location>
        <begin position="19"/>
        <end position="92"/>
    </location>
</feature>
<evidence type="ECO:0000256" key="10">
    <source>
        <dbReference type="ARBA" id="ARBA00022777"/>
    </source>
</evidence>
<evidence type="ECO:0000313" key="17">
    <source>
        <dbReference type="Proteomes" id="UP000034611"/>
    </source>
</evidence>
<dbReference type="InterPro" id="IPR013815">
    <property type="entry name" value="ATP_grasp_subdomain_1"/>
</dbReference>
<dbReference type="Pfam" id="PF01326">
    <property type="entry name" value="PPDK_N"/>
    <property type="match status" value="1"/>
</dbReference>
<comment type="catalytic activity">
    <reaction evidence="14">
        <text>pyruvate + ATP + H2O = phosphoenolpyruvate + AMP + phosphate + 2 H(+)</text>
        <dbReference type="Rhea" id="RHEA:11364"/>
        <dbReference type="ChEBI" id="CHEBI:15361"/>
        <dbReference type="ChEBI" id="CHEBI:15377"/>
        <dbReference type="ChEBI" id="CHEBI:15378"/>
        <dbReference type="ChEBI" id="CHEBI:30616"/>
        <dbReference type="ChEBI" id="CHEBI:43474"/>
        <dbReference type="ChEBI" id="CHEBI:58702"/>
        <dbReference type="ChEBI" id="CHEBI:456215"/>
        <dbReference type="EC" id="2.7.9.2"/>
    </reaction>
</comment>
<evidence type="ECO:0000256" key="6">
    <source>
        <dbReference type="ARBA" id="ARBA00021623"/>
    </source>
</evidence>
<dbReference type="GO" id="GO:0046872">
    <property type="term" value="F:metal ion binding"/>
    <property type="evidence" value="ECO:0007669"/>
    <property type="project" value="UniProtKB-KW"/>
</dbReference>
<dbReference type="InterPro" id="IPR002192">
    <property type="entry name" value="PPDK_AMP/ATP-bd"/>
</dbReference>
<keyword evidence="16" id="KW-0670">Pyruvate</keyword>
<dbReference type="PATRIC" id="fig|1618585.3.peg.197"/>
<dbReference type="GO" id="GO:0006094">
    <property type="term" value="P:gluconeogenesis"/>
    <property type="evidence" value="ECO:0007669"/>
    <property type="project" value="UniProtKB-UniPathway"/>
</dbReference>
<evidence type="ECO:0000256" key="2">
    <source>
        <dbReference type="ARBA" id="ARBA00002988"/>
    </source>
</evidence>
<comment type="function">
    <text evidence="2">Catalyzes the phosphorylation of pyruvate to phosphoenolpyruvate.</text>
</comment>
<evidence type="ECO:0000256" key="12">
    <source>
        <dbReference type="ARBA" id="ARBA00022842"/>
    </source>
</evidence>
<evidence type="ECO:0000256" key="4">
    <source>
        <dbReference type="ARBA" id="ARBA00007837"/>
    </source>
</evidence>
<keyword evidence="10" id="KW-0418">Kinase</keyword>
<keyword evidence="11" id="KW-0067">ATP-binding</keyword>
<comment type="caution">
    <text evidence="16">The sequence shown here is derived from an EMBL/GenBank/DDBJ whole genome shotgun (WGS) entry which is preliminary data.</text>
</comment>
<evidence type="ECO:0000256" key="3">
    <source>
        <dbReference type="ARBA" id="ARBA00004742"/>
    </source>
</evidence>
<comment type="similarity">
    <text evidence="4">Belongs to the PEP-utilizing enzyme family.</text>
</comment>
<keyword evidence="7" id="KW-0808">Transferase</keyword>
<evidence type="ECO:0000256" key="1">
    <source>
        <dbReference type="ARBA" id="ARBA00001946"/>
    </source>
</evidence>
<accession>A0A0G1EBX8</accession>
<dbReference type="SUPFAM" id="SSF56059">
    <property type="entry name" value="Glutathione synthetase ATP-binding domain-like"/>
    <property type="match status" value="1"/>
</dbReference>
<dbReference type="UniPathway" id="UPA00138"/>
<gene>
    <name evidence="16" type="ORF">UV56_C0014G0009</name>
</gene>
<evidence type="ECO:0000313" key="16">
    <source>
        <dbReference type="EMBL" id="KKS80566.1"/>
    </source>
</evidence>
<name>A0A0G1EBX8_9BACT</name>
<dbReference type="EMBL" id="LCEY01000014">
    <property type="protein sequence ID" value="KKS80566.1"/>
    <property type="molecule type" value="Genomic_DNA"/>
</dbReference>
<dbReference type="GO" id="GO:0005524">
    <property type="term" value="F:ATP binding"/>
    <property type="evidence" value="ECO:0007669"/>
    <property type="project" value="UniProtKB-KW"/>
</dbReference>